<gene>
    <name evidence="1" type="ORF">METZ01_LOCUS511901</name>
</gene>
<sequence>MSDYQFLICVGDGITSELTLSKVVSNQCDIVPSSIEYKVGVYTQDSQSTEWVKVDERIFGRSIFLSFSSKDYNLNGGEIAVVVPVPIGTNLNQLTNTLPPPISRKLDRSPVNERGMIRFVRDGNQSSYQGEYPHQMSSRTKGSMISFGALLSDQPNFTHTKIILINIYSSLLSKKEKFKCRLSSVSTKKTLQVRDYT</sequence>
<dbReference type="AlphaFoldDB" id="A0A383EQA8"/>
<name>A0A383EQA8_9ZZZZ</name>
<evidence type="ECO:0000313" key="1">
    <source>
        <dbReference type="EMBL" id="SVE59047.1"/>
    </source>
</evidence>
<feature type="non-terminal residue" evidence="1">
    <location>
        <position position="197"/>
    </location>
</feature>
<organism evidence="1">
    <name type="scientific">marine metagenome</name>
    <dbReference type="NCBI Taxonomy" id="408172"/>
    <lineage>
        <taxon>unclassified sequences</taxon>
        <taxon>metagenomes</taxon>
        <taxon>ecological metagenomes</taxon>
    </lineage>
</organism>
<protein>
    <submittedName>
        <fullName evidence="1">Uncharacterized protein</fullName>
    </submittedName>
</protein>
<accession>A0A383EQA8</accession>
<proteinExistence type="predicted"/>
<reference evidence="1" key="1">
    <citation type="submission" date="2018-05" db="EMBL/GenBank/DDBJ databases">
        <authorList>
            <person name="Lanie J.A."/>
            <person name="Ng W.-L."/>
            <person name="Kazmierczak K.M."/>
            <person name="Andrzejewski T.M."/>
            <person name="Davidsen T.M."/>
            <person name="Wayne K.J."/>
            <person name="Tettelin H."/>
            <person name="Glass J.I."/>
            <person name="Rusch D."/>
            <person name="Podicherti R."/>
            <person name="Tsui H.-C.T."/>
            <person name="Winkler M.E."/>
        </authorList>
    </citation>
    <scope>NUCLEOTIDE SEQUENCE</scope>
</reference>
<dbReference type="EMBL" id="UINC01227943">
    <property type="protein sequence ID" value="SVE59047.1"/>
    <property type="molecule type" value="Genomic_DNA"/>
</dbReference>